<dbReference type="RefSeq" id="WP_091278335.1">
    <property type="nucleotide sequence ID" value="NZ_FAOZ01000011.1"/>
</dbReference>
<evidence type="ECO:0000256" key="7">
    <source>
        <dbReference type="ARBA" id="ARBA00023008"/>
    </source>
</evidence>
<feature type="transmembrane region" description="Helical" evidence="10">
    <location>
        <begin position="182"/>
        <end position="202"/>
    </location>
</feature>
<keyword evidence="2" id="KW-1003">Cell membrane</keyword>
<keyword evidence="4" id="KW-0479">Metal-binding</keyword>
<keyword evidence="6 10" id="KW-1133">Transmembrane helix</keyword>
<dbReference type="InterPro" id="IPR008457">
    <property type="entry name" value="Cu-R_CopD_dom"/>
</dbReference>
<dbReference type="Pfam" id="PF05425">
    <property type="entry name" value="CopD"/>
    <property type="match status" value="1"/>
</dbReference>
<proteinExistence type="predicted"/>
<dbReference type="InterPro" id="IPR032694">
    <property type="entry name" value="CopC/D"/>
</dbReference>
<dbReference type="GO" id="GO:0006825">
    <property type="term" value="P:copper ion transport"/>
    <property type="evidence" value="ECO:0007669"/>
    <property type="project" value="InterPro"/>
</dbReference>
<dbReference type="GO" id="GO:0042597">
    <property type="term" value="C:periplasmic space"/>
    <property type="evidence" value="ECO:0007669"/>
    <property type="project" value="InterPro"/>
</dbReference>
<organism evidence="13 14">
    <name type="scientific">Parafrankia irregularis</name>
    <dbReference type="NCBI Taxonomy" id="795642"/>
    <lineage>
        <taxon>Bacteria</taxon>
        <taxon>Bacillati</taxon>
        <taxon>Actinomycetota</taxon>
        <taxon>Actinomycetes</taxon>
        <taxon>Frankiales</taxon>
        <taxon>Frankiaceae</taxon>
        <taxon>Parafrankia</taxon>
    </lineage>
</organism>
<dbReference type="Proteomes" id="UP000198802">
    <property type="component" value="Unassembled WGS sequence"/>
</dbReference>
<comment type="subcellular location">
    <subcellularLocation>
        <location evidence="1">Cell membrane</location>
        <topology evidence="1">Multi-pass membrane protein</topology>
    </subcellularLocation>
</comment>
<feature type="region of interest" description="Disordered" evidence="9">
    <location>
        <begin position="521"/>
        <end position="540"/>
    </location>
</feature>
<feature type="transmembrane region" description="Helical" evidence="10">
    <location>
        <begin position="458"/>
        <end position="475"/>
    </location>
</feature>
<dbReference type="PANTHER" id="PTHR34820:SF4">
    <property type="entry name" value="INNER MEMBRANE PROTEIN YEBZ"/>
    <property type="match status" value="1"/>
</dbReference>
<feature type="transmembrane region" description="Helical" evidence="10">
    <location>
        <begin position="309"/>
        <end position="335"/>
    </location>
</feature>
<feature type="transmembrane region" description="Helical" evidence="10">
    <location>
        <begin position="35"/>
        <end position="55"/>
    </location>
</feature>
<evidence type="ECO:0000313" key="13">
    <source>
        <dbReference type="EMBL" id="CUU57217.1"/>
    </source>
</evidence>
<evidence type="ECO:0000256" key="10">
    <source>
        <dbReference type="SAM" id="Phobius"/>
    </source>
</evidence>
<dbReference type="EMBL" id="FAOZ01000011">
    <property type="protein sequence ID" value="CUU57217.1"/>
    <property type="molecule type" value="Genomic_DNA"/>
</dbReference>
<dbReference type="PANTHER" id="PTHR34820">
    <property type="entry name" value="INNER MEMBRANE PROTEIN YEBZ"/>
    <property type="match status" value="1"/>
</dbReference>
<evidence type="ECO:0000259" key="11">
    <source>
        <dbReference type="Pfam" id="PF04234"/>
    </source>
</evidence>
<evidence type="ECO:0000256" key="4">
    <source>
        <dbReference type="ARBA" id="ARBA00022723"/>
    </source>
</evidence>
<evidence type="ECO:0000256" key="5">
    <source>
        <dbReference type="ARBA" id="ARBA00022729"/>
    </source>
</evidence>
<gene>
    <name evidence="13" type="ORF">Ga0074812_11153</name>
</gene>
<feature type="transmembrane region" description="Helical" evidence="10">
    <location>
        <begin position="495"/>
        <end position="514"/>
    </location>
</feature>
<feature type="transmembrane region" description="Helical" evidence="10">
    <location>
        <begin position="558"/>
        <end position="579"/>
    </location>
</feature>
<dbReference type="GO" id="GO:0005886">
    <property type="term" value="C:plasma membrane"/>
    <property type="evidence" value="ECO:0007669"/>
    <property type="project" value="UniProtKB-SubCell"/>
</dbReference>
<keyword evidence="8 10" id="KW-0472">Membrane</keyword>
<evidence type="ECO:0000313" key="14">
    <source>
        <dbReference type="Proteomes" id="UP000198802"/>
    </source>
</evidence>
<dbReference type="InterPro" id="IPR014756">
    <property type="entry name" value="Ig_E-set"/>
</dbReference>
<feature type="transmembrane region" description="Helical" evidence="10">
    <location>
        <begin position="214"/>
        <end position="232"/>
    </location>
</feature>
<accession>A0A0S4QNK6</accession>
<evidence type="ECO:0000256" key="1">
    <source>
        <dbReference type="ARBA" id="ARBA00004651"/>
    </source>
</evidence>
<dbReference type="Pfam" id="PF04234">
    <property type="entry name" value="CopC"/>
    <property type="match status" value="1"/>
</dbReference>
<evidence type="ECO:0000256" key="3">
    <source>
        <dbReference type="ARBA" id="ARBA00022692"/>
    </source>
</evidence>
<keyword evidence="3 10" id="KW-0812">Transmembrane</keyword>
<dbReference type="InterPro" id="IPR007348">
    <property type="entry name" value="CopC_dom"/>
</dbReference>
<feature type="region of interest" description="Disordered" evidence="9">
    <location>
        <begin position="1"/>
        <end position="27"/>
    </location>
</feature>
<evidence type="ECO:0000259" key="12">
    <source>
        <dbReference type="Pfam" id="PF05425"/>
    </source>
</evidence>
<keyword evidence="5" id="KW-0732">Signal</keyword>
<dbReference type="SUPFAM" id="SSF81296">
    <property type="entry name" value="E set domains"/>
    <property type="match status" value="1"/>
</dbReference>
<evidence type="ECO:0000256" key="6">
    <source>
        <dbReference type="ARBA" id="ARBA00022989"/>
    </source>
</evidence>
<protein>
    <submittedName>
        <fullName evidence="13">Copper transport protein</fullName>
    </submittedName>
</protein>
<feature type="transmembrane region" description="Helical" evidence="10">
    <location>
        <begin position="341"/>
        <end position="361"/>
    </location>
</feature>
<feature type="compositionally biased region" description="Low complexity" evidence="9">
    <location>
        <begin position="522"/>
        <end position="540"/>
    </location>
</feature>
<dbReference type="GO" id="GO:0046688">
    <property type="term" value="P:response to copper ion"/>
    <property type="evidence" value="ECO:0007669"/>
    <property type="project" value="InterPro"/>
</dbReference>
<dbReference type="InterPro" id="IPR014755">
    <property type="entry name" value="Cu-Rt/internalin_Ig-like"/>
</dbReference>
<feature type="domain" description="CopC" evidence="11">
    <location>
        <begin position="56"/>
        <end position="150"/>
    </location>
</feature>
<evidence type="ECO:0000256" key="2">
    <source>
        <dbReference type="ARBA" id="ARBA00022475"/>
    </source>
</evidence>
<reference evidence="14" key="1">
    <citation type="submission" date="2015-11" db="EMBL/GenBank/DDBJ databases">
        <authorList>
            <person name="Varghese N."/>
        </authorList>
    </citation>
    <scope>NUCLEOTIDE SEQUENCE [LARGE SCALE GENOMIC DNA]</scope>
    <source>
        <strain evidence="14">DSM 45899</strain>
    </source>
</reference>
<keyword evidence="7" id="KW-0186">Copper</keyword>
<feature type="domain" description="Copper resistance protein D" evidence="12">
    <location>
        <begin position="449"/>
        <end position="575"/>
    </location>
</feature>
<evidence type="ECO:0000256" key="8">
    <source>
        <dbReference type="ARBA" id="ARBA00023136"/>
    </source>
</evidence>
<evidence type="ECO:0000256" key="9">
    <source>
        <dbReference type="SAM" id="MobiDB-lite"/>
    </source>
</evidence>
<dbReference type="GO" id="GO:0005507">
    <property type="term" value="F:copper ion binding"/>
    <property type="evidence" value="ECO:0007669"/>
    <property type="project" value="InterPro"/>
</dbReference>
<keyword evidence="14" id="KW-1185">Reference proteome</keyword>
<feature type="region of interest" description="Disordered" evidence="9">
    <location>
        <begin position="366"/>
        <end position="401"/>
    </location>
</feature>
<dbReference type="Gene3D" id="2.60.40.1220">
    <property type="match status" value="1"/>
</dbReference>
<sequence length="693" mass="70600">MTGPDRCASDHRTHPRRSPSPGGGGGGLSGVLRRVLTVVGIVAVALLGTALPASAHAVLERSDPVGGAALDQAPARVTLTFSEAVSVKSDAIRVLDATGARADDGEAKNGSSASEVTIALRSGLGTGTYVVSWRVVSADSHPVGGAFAFGIGGPPDAGAAAALPSGGGGSRAVGVALGAARLVTFAGAALLIGATFFLTVLWPAGARRRGPVRLIAAGWLLSLFGAIGMLLLQGPYSSGEGITSVLDADQIAVTLEDRYGQLLAIRMLALLLAVPLLRRVRQPAGEGGGEGGGAGHQPTGPGRRGLVELAGLGLVLATTMAMIGHASAGGLVWLATASMTLHTTAMAIWLGGLCVLGLSLLGRPRPRHTGTGTGGAEGSPRGPGSFASPADPAAVSSGRGTGAVAGTSASAEAVSAAGSMELPGLNKLYGLDGLGDGEPVEAGWADEMARVLPRWSRTAMVAVAVIVLTGIFQTLREIGAFGALFGTTYGRLLLYKLWFVLGALGLGLLAQRWVHRHFPAGSEQPASEQPPSSQAAPNQTAPNQAVTSLAIAGLRRGVIFEMIVGVAVLTVTAILVNTIPGRESYAPPFSRTAIAGPMTVDVEIAPTRTGLETIRIHTYDPQGRPQRLVEAKGELSLPAAGVGPLDVPLVRVADGQAVAEGVGVPLPGQWQLRLYLRVNDFDQYVTTVFYRVR</sequence>
<dbReference type="AlphaFoldDB" id="A0A0S4QNK6"/>
<feature type="transmembrane region" description="Helical" evidence="10">
    <location>
        <begin position="259"/>
        <end position="277"/>
    </location>
</feature>
<name>A0A0S4QNK6_9ACTN</name>